<dbReference type="InterPro" id="IPR040256">
    <property type="entry name" value="At4g02000-like"/>
</dbReference>
<protein>
    <submittedName>
        <fullName evidence="3">Uncharacterized protein At4g02000-like</fullName>
    </submittedName>
</protein>
<reference evidence="2" key="1">
    <citation type="journal article" date="2019" name="Database">
        <title>The radish genome database (RadishGD): an integrated information resource for radish genomics.</title>
        <authorList>
            <person name="Yu H.J."/>
            <person name="Baek S."/>
            <person name="Lee Y.J."/>
            <person name="Cho A."/>
            <person name="Mun J.H."/>
        </authorList>
    </citation>
    <scope>NUCLEOTIDE SEQUENCE [LARGE SCALE GENOMIC DNA]</scope>
    <source>
        <strain evidence="2">cv. WK10039</strain>
    </source>
</reference>
<dbReference type="InterPro" id="IPR025558">
    <property type="entry name" value="DUF4283"/>
</dbReference>
<evidence type="ECO:0000259" key="1">
    <source>
        <dbReference type="Pfam" id="PF14111"/>
    </source>
</evidence>
<name>A0A6J0N6F3_RAPSA</name>
<evidence type="ECO:0000313" key="2">
    <source>
        <dbReference type="Proteomes" id="UP000504610"/>
    </source>
</evidence>
<dbReference type="AlphaFoldDB" id="A0A6J0N6F3"/>
<dbReference type="RefSeq" id="XP_018479503.1">
    <property type="nucleotide sequence ID" value="XM_018624001.1"/>
</dbReference>
<reference evidence="3" key="2">
    <citation type="submission" date="2025-08" db="UniProtKB">
        <authorList>
            <consortium name="RefSeq"/>
        </authorList>
    </citation>
    <scope>IDENTIFICATION</scope>
    <source>
        <tissue evidence="3">Leaf</tissue>
    </source>
</reference>
<dbReference type="PANTHER" id="PTHR31286">
    <property type="entry name" value="GLYCINE-RICH CELL WALL STRUCTURAL PROTEIN 1.8-LIKE"/>
    <property type="match status" value="1"/>
</dbReference>
<gene>
    <name evidence="3" type="primary">LOC108850470</name>
</gene>
<dbReference type="Pfam" id="PF14111">
    <property type="entry name" value="DUF4283"/>
    <property type="match status" value="1"/>
</dbReference>
<accession>A0A6J0N6F3</accession>
<dbReference type="KEGG" id="rsz:108850470"/>
<keyword evidence="2" id="KW-1185">Reference proteome</keyword>
<dbReference type="OrthoDB" id="1109091at2759"/>
<dbReference type="Proteomes" id="UP000504610">
    <property type="component" value="Chromosome 4"/>
</dbReference>
<sequence length="167" mass="19860">MSLEEEDVPVDLPDLPQFSAVESNKLSIIGRTLNPEKQRMKDLILDMPRKWQVYDRVRGVALSSSMFQFTFKYEHDLEEVMRKRVWTFNEWSIVIDRWVENLPEDYLKHLLVWVQIQNIHVNHYTKEAIEAFADNLGKVNVVAYDPIKAQSNDYVRFRIFFDVARPV</sequence>
<proteinExistence type="predicted"/>
<dbReference type="PANTHER" id="PTHR31286:SF178">
    <property type="entry name" value="DUF4283 DOMAIN-CONTAINING PROTEIN"/>
    <property type="match status" value="1"/>
</dbReference>
<organism evidence="2 3">
    <name type="scientific">Raphanus sativus</name>
    <name type="common">Radish</name>
    <name type="synonym">Raphanus raphanistrum var. sativus</name>
    <dbReference type="NCBI Taxonomy" id="3726"/>
    <lineage>
        <taxon>Eukaryota</taxon>
        <taxon>Viridiplantae</taxon>
        <taxon>Streptophyta</taxon>
        <taxon>Embryophyta</taxon>
        <taxon>Tracheophyta</taxon>
        <taxon>Spermatophyta</taxon>
        <taxon>Magnoliopsida</taxon>
        <taxon>eudicotyledons</taxon>
        <taxon>Gunneridae</taxon>
        <taxon>Pentapetalae</taxon>
        <taxon>rosids</taxon>
        <taxon>malvids</taxon>
        <taxon>Brassicales</taxon>
        <taxon>Brassicaceae</taxon>
        <taxon>Brassiceae</taxon>
        <taxon>Raphanus</taxon>
    </lineage>
</organism>
<dbReference type="GeneID" id="108850470"/>
<evidence type="ECO:0000313" key="3">
    <source>
        <dbReference type="RefSeq" id="XP_018479503.1"/>
    </source>
</evidence>
<feature type="domain" description="DUF4283" evidence="1">
    <location>
        <begin position="22"/>
        <end position="101"/>
    </location>
</feature>